<dbReference type="PIR" id="AG2875">
    <property type="entry name" value="AG2875"/>
</dbReference>
<dbReference type="KEGG" id="atu:Atu2433"/>
<accession>A9CHV1</accession>
<organism evidence="1 2">
    <name type="scientific">Agrobacterium fabrum (strain C58 / ATCC 33970)</name>
    <name type="common">Agrobacterium tumefaciens (strain C58)</name>
    <dbReference type="NCBI Taxonomy" id="176299"/>
    <lineage>
        <taxon>Bacteria</taxon>
        <taxon>Pseudomonadati</taxon>
        <taxon>Pseudomonadota</taxon>
        <taxon>Alphaproteobacteria</taxon>
        <taxon>Hyphomicrobiales</taxon>
        <taxon>Rhizobiaceae</taxon>
        <taxon>Rhizobium/Agrobacterium group</taxon>
        <taxon>Agrobacterium</taxon>
        <taxon>Agrobacterium tumefaciens complex</taxon>
    </lineage>
</organism>
<name>A9CHV1_AGRFC</name>
<proteinExistence type="predicted"/>
<gene>
    <name evidence="1" type="ordered locus">Atu2433</name>
</gene>
<dbReference type="AlphaFoldDB" id="A9CHV1"/>
<protein>
    <submittedName>
        <fullName evidence="1">Uncharacterized protein</fullName>
    </submittedName>
</protein>
<sequence>MHGRPVIESRLLIHRQPSMTTIVHLVSRQSSGAGADRSVAVFQRRGLFIFGLHFFQRSFRRFLLGLQFPDRDLKIIRPLARGLGEGRIGEMRRIGNARLAFLQRDLMHQFLCHPLEFGHHLLQLVKLPAFFVDLKFLQANQAVTRLHTQYSMDSETRIKKALCPLIGPFNPPVQPAGLTRCAGMIPKSYPTLIKNRRR</sequence>
<evidence type="ECO:0000313" key="2">
    <source>
        <dbReference type="Proteomes" id="UP000000813"/>
    </source>
</evidence>
<dbReference type="EnsemblBacteria" id="AAK88169">
    <property type="protein sequence ID" value="AAK88169"/>
    <property type="gene ID" value="Atu2433"/>
</dbReference>
<reference evidence="1 2" key="2">
    <citation type="journal article" date="2001" name="Science">
        <title>Genome sequence of the plant pathogen and biotechnology agent Agrobacterium tumefaciens C58.</title>
        <authorList>
            <person name="Goodner B."/>
            <person name="Hinkle G."/>
            <person name="Gattung S."/>
            <person name="Miller N."/>
            <person name="Blanchard M."/>
            <person name="Qurollo B."/>
            <person name="Goldman B.S."/>
            <person name="Cao Y."/>
            <person name="Askenazi M."/>
            <person name="Halling C."/>
            <person name="Mullin L."/>
            <person name="Houmiel K."/>
            <person name="Gordon J."/>
            <person name="Vaudin M."/>
            <person name="Iartchouk O."/>
            <person name="Epp A."/>
            <person name="Liu F."/>
            <person name="Wollam C."/>
            <person name="Allinger M."/>
            <person name="Doughty D."/>
            <person name="Scott C."/>
            <person name="Lappas C."/>
            <person name="Markelz B."/>
            <person name="Flanagan C."/>
            <person name="Crowell C."/>
            <person name="Gurson J."/>
            <person name="Lomo C."/>
            <person name="Sear C."/>
            <person name="Strub G."/>
            <person name="Cielo C."/>
            <person name="Slater S."/>
        </authorList>
    </citation>
    <scope>NUCLEOTIDE SEQUENCE [LARGE SCALE GENOMIC DNA]</scope>
    <source>
        <strain evidence="2">C58 / ATCC 33970</strain>
    </source>
</reference>
<keyword evidence="2" id="KW-1185">Reference proteome</keyword>
<dbReference type="BioCyc" id="AGRO:ATU2433-MONOMER"/>
<dbReference type="EMBL" id="AE007869">
    <property type="protein sequence ID" value="AAK88169.1"/>
    <property type="molecule type" value="Genomic_DNA"/>
</dbReference>
<dbReference type="Proteomes" id="UP000000813">
    <property type="component" value="Chromosome circular"/>
</dbReference>
<evidence type="ECO:0000313" key="1">
    <source>
        <dbReference type="EMBL" id="AAK88169.1"/>
    </source>
</evidence>
<reference evidence="1 2" key="1">
    <citation type="journal article" date="2001" name="Science">
        <title>The genome of the natural genetic engineer Agrobacterium tumefaciens C58.</title>
        <authorList>
            <person name="Wood D.W."/>
            <person name="Setubal J.C."/>
            <person name="Kaul R."/>
            <person name="Monks D.E."/>
            <person name="Kitajima J.P."/>
            <person name="Okura V.K."/>
            <person name="Zhou Y."/>
            <person name="Chen L."/>
            <person name="Wood G.E."/>
            <person name="Almeida N.F.Jr."/>
            <person name="Woo L."/>
            <person name="Chen Y."/>
            <person name="Paulsen I.T."/>
            <person name="Eisen J.A."/>
            <person name="Karp P.D."/>
            <person name="Bovee D.Sr."/>
            <person name="Chapman P."/>
            <person name="Clendenning J."/>
            <person name="Deatherage G."/>
            <person name="Gillet W."/>
            <person name="Grant C."/>
            <person name="Kutyavin T."/>
            <person name="Levy R."/>
            <person name="Li M.J."/>
            <person name="McClelland E."/>
            <person name="Palmieri A."/>
            <person name="Raymond C."/>
            <person name="Rouse G."/>
            <person name="Saenphimmachak C."/>
            <person name="Wu Z."/>
            <person name="Romero P."/>
            <person name="Gordon D."/>
            <person name="Zhang S."/>
            <person name="Yoo H."/>
            <person name="Tao Y."/>
            <person name="Biddle P."/>
            <person name="Jung M."/>
            <person name="Krespan W."/>
            <person name="Perry M."/>
            <person name="Gordon-Kamm B."/>
            <person name="Liao L."/>
            <person name="Kim S."/>
            <person name="Hendrick C."/>
            <person name="Zhao Z.Y."/>
            <person name="Dolan M."/>
            <person name="Chumley F."/>
            <person name="Tingey S.V."/>
            <person name="Tomb J.F."/>
            <person name="Gordon M.P."/>
            <person name="Olson M.V."/>
            <person name="Nester E.W."/>
        </authorList>
    </citation>
    <scope>NUCLEOTIDE SEQUENCE [LARGE SCALE GENOMIC DNA]</scope>
    <source>
        <strain evidence="2">C58 / ATCC 33970</strain>
    </source>
</reference>
<dbReference type="HOGENOM" id="CLU_1375681_0_0_5"/>
<dbReference type="PIR" id="H97651">
    <property type="entry name" value="H97651"/>
</dbReference>